<feature type="compositionally biased region" description="Polar residues" evidence="1">
    <location>
        <begin position="1"/>
        <end position="23"/>
    </location>
</feature>
<protein>
    <submittedName>
        <fullName evidence="2">SFRICE_010309</fullName>
    </submittedName>
</protein>
<reference evidence="2" key="1">
    <citation type="submission" date="2016-07" db="EMBL/GenBank/DDBJ databases">
        <authorList>
            <person name="Bretaudeau A."/>
        </authorList>
    </citation>
    <scope>NUCLEOTIDE SEQUENCE</scope>
    <source>
        <strain evidence="2">Rice</strain>
        <tissue evidence="2">Whole body</tissue>
    </source>
</reference>
<sequence>MNNDCNNIPANDCTSEYNRQSNRAARGGKRADVSSDGKQSLPPMDNWNTRDVTSFVSLANIVGQGLATDQLLDQPNEGNMVEIYKP</sequence>
<gene>
    <name evidence="2" type="ORF">SFRICE_010309</name>
</gene>
<evidence type="ECO:0000256" key="1">
    <source>
        <dbReference type="SAM" id="MobiDB-lite"/>
    </source>
</evidence>
<name>A0A2H1VIV7_SPOFR</name>
<evidence type="ECO:0000313" key="2">
    <source>
        <dbReference type="EMBL" id="SOQ40726.1"/>
    </source>
</evidence>
<dbReference type="AlphaFoldDB" id="A0A2H1VIV7"/>
<accession>A0A2H1VIV7</accession>
<organism evidence="2">
    <name type="scientific">Spodoptera frugiperda</name>
    <name type="common">Fall armyworm</name>
    <dbReference type="NCBI Taxonomy" id="7108"/>
    <lineage>
        <taxon>Eukaryota</taxon>
        <taxon>Metazoa</taxon>
        <taxon>Ecdysozoa</taxon>
        <taxon>Arthropoda</taxon>
        <taxon>Hexapoda</taxon>
        <taxon>Insecta</taxon>
        <taxon>Pterygota</taxon>
        <taxon>Neoptera</taxon>
        <taxon>Endopterygota</taxon>
        <taxon>Lepidoptera</taxon>
        <taxon>Glossata</taxon>
        <taxon>Ditrysia</taxon>
        <taxon>Noctuoidea</taxon>
        <taxon>Noctuidae</taxon>
        <taxon>Amphipyrinae</taxon>
        <taxon>Spodoptera</taxon>
    </lineage>
</organism>
<proteinExistence type="predicted"/>
<feature type="region of interest" description="Disordered" evidence="1">
    <location>
        <begin position="1"/>
        <end position="47"/>
    </location>
</feature>
<dbReference type="EMBL" id="ODYU01002791">
    <property type="protein sequence ID" value="SOQ40726.1"/>
    <property type="molecule type" value="Genomic_DNA"/>
</dbReference>